<name>B7FJH3_MEDTR</name>
<reference evidence="1" key="1">
    <citation type="submission" date="2008-12" db="EMBL/GenBank/DDBJ databases">
        <title>Medicago truncatula full length cdna cloning project.</title>
        <authorList>
            <person name="Moskal W."/>
            <person name="Chan A."/>
            <person name="Cheung F."/>
            <person name="Xiao Y."/>
            <person name="Town C.D."/>
        </authorList>
    </citation>
    <scope>NUCLEOTIDE SEQUENCE</scope>
</reference>
<sequence>MNCFKEMPLTPSFWTGLWDGDVKGLVSVPPLSPLPSFCLSPLVVV</sequence>
<evidence type="ECO:0000313" key="1">
    <source>
        <dbReference type="EMBL" id="ACJ84902.1"/>
    </source>
</evidence>
<organism evidence="1">
    <name type="scientific">Medicago truncatula</name>
    <name type="common">Barrel medic</name>
    <name type="synonym">Medicago tribuloides</name>
    <dbReference type="NCBI Taxonomy" id="3880"/>
    <lineage>
        <taxon>Eukaryota</taxon>
        <taxon>Viridiplantae</taxon>
        <taxon>Streptophyta</taxon>
        <taxon>Embryophyta</taxon>
        <taxon>Tracheophyta</taxon>
        <taxon>Spermatophyta</taxon>
        <taxon>Magnoliopsida</taxon>
        <taxon>eudicotyledons</taxon>
        <taxon>Gunneridae</taxon>
        <taxon>Pentapetalae</taxon>
        <taxon>rosids</taxon>
        <taxon>fabids</taxon>
        <taxon>Fabales</taxon>
        <taxon>Fabaceae</taxon>
        <taxon>Papilionoideae</taxon>
        <taxon>50 kb inversion clade</taxon>
        <taxon>NPAAA clade</taxon>
        <taxon>Hologalegina</taxon>
        <taxon>IRL clade</taxon>
        <taxon>Trifolieae</taxon>
        <taxon>Medicago</taxon>
    </lineage>
</organism>
<proteinExistence type="evidence at transcript level"/>
<accession>B7FJH3</accession>
<protein>
    <submittedName>
        <fullName evidence="1">Uncharacterized protein</fullName>
    </submittedName>
</protein>
<dbReference type="EMBL" id="BT052240">
    <property type="protein sequence ID" value="ACJ84902.1"/>
    <property type="molecule type" value="mRNA"/>
</dbReference>
<dbReference type="AlphaFoldDB" id="B7FJH3"/>